<dbReference type="AlphaFoldDB" id="A0A7V6CMY4"/>
<organism evidence="1">
    <name type="scientific">candidate division WOR-3 bacterium</name>
    <dbReference type="NCBI Taxonomy" id="2052148"/>
    <lineage>
        <taxon>Bacteria</taxon>
        <taxon>Bacteria division WOR-3</taxon>
    </lineage>
</organism>
<gene>
    <name evidence="1" type="ORF">ENV79_03300</name>
</gene>
<proteinExistence type="predicted"/>
<dbReference type="EMBL" id="DTHS01000021">
    <property type="protein sequence ID" value="HHR48651.1"/>
    <property type="molecule type" value="Genomic_DNA"/>
</dbReference>
<sequence>MIYLLLFLLNYKAGFIGAFHVSEEKKVIELFKDCGFNFAYILKEEDTNKMKAIIDTFKRNNISLIIDDPEISKLATAYYLERKITNLPFYLFNDFVNFNFPDYRPTTFYFKIKSNIAKGKLFLKSKQEKEEIFKVIVIDKGKTTFSLKGEELLNWDYLVFDLKEKKAFKFLELTICTPLSCSLLKGCFDKIIKEKVKFYERFLTKDFKIYLYLSDETKYFQYEATKYVKEKIEQYSKNKLTGVSHLPLITKDYVEKIRPAFLWVDIYHNIGRHADFNLLRTPEPEDTNFINFLENILINRLDSVRKYALIYNRPFIYEAPAFSEGCYLSETILNNFPPYKKEWDEQVKSNSEEEGAYRELREEELNCVVNLALLYGAKGFFYWHFLPLKGIWRFQSGENKGKYKYYYLNGMVKRESLALRPIGEVVKKINKRLKVLLPLFIKLKSKEVFFAERNGMIKENSLSLFYTDYPFLHFGILENKEKYLMIVEKSCQRLERRVRIYTKKKISLYEIIEKKKIFLKKEKAGYYFELVIKGGEAKIFKID</sequence>
<protein>
    <submittedName>
        <fullName evidence="1">Uncharacterized protein</fullName>
    </submittedName>
</protein>
<comment type="caution">
    <text evidence="1">The sequence shown here is derived from an EMBL/GenBank/DDBJ whole genome shotgun (WGS) entry which is preliminary data.</text>
</comment>
<accession>A0A7V6CMY4</accession>
<evidence type="ECO:0000313" key="1">
    <source>
        <dbReference type="EMBL" id="HHR48651.1"/>
    </source>
</evidence>
<name>A0A7V6CMY4_UNCW3</name>
<reference evidence="1" key="1">
    <citation type="journal article" date="2020" name="mSystems">
        <title>Genome- and Community-Level Interaction Insights into Carbon Utilization and Element Cycling Functions of Hydrothermarchaeota in Hydrothermal Sediment.</title>
        <authorList>
            <person name="Zhou Z."/>
            <person name="Liu Y."/>
            <person name="Xu W."/>
            <person name="Pan J."/>
            <person name="Luo Z.H."/>
            <person name="Li M."/>
        </authorList>
    </citation>
    <scope>NUCLEOTIDE SEQUENCE [LARGE SCALE GENOMIC DNA]</scope>
    <source>
        <strain evidence="1">SpSt-791</strain>
    </source>
</reference>